<gene>
    <name evidence="2" type="ORF">JZ751_028321</name>
</gene>
<feature type="compositionally biased region" description="Polar residues" evidence="1">
    <location>
        <begin position="27"/>
        <end position="37"/>
    </location>
</feature>
<feature type="compositionally biased region" description="Pro residues" evidence="1">
    <location>
        <begin position="56"/>
        <end position="68"/>
    </location>
</feature>
<dbReference type="AlphaFoldDB" id="A0A8T2NFH0"/>
<evidence type="ECO:0000313" key="2">
    <source>
        <dbReference type="EMBL" id="KAG9337671.1"/>
    </source>
</evidence>
<feature type="region of interest" description="Disordered" evidence="1">
    <location>
        <begin position="1"/>
        <end position="99"/>
    </location>
</feature>
<dbReference type="EMBL" id="JAFBMS010000082">
    <property type="protein sequence ID" value="KAG9337671.1"/>
    <property type="molecule type" value="Genomic_DNA"/>
</dbReference>
<dbReference type="Proteomes" id="UP000824540">
    <property type="component" value="Unassembled WGS sequence"/>
</dbReference>
<reference evidence="2" key="1">
    <citation type="thesis" date="2021" institute="BYU ScholarsArchive" country="Provo, UT, USA">
        <title>Applications of and Algorithms for Genome Assembly and Genomic Analyses with an Emphasis on Marine Teleosts.</title>
        <authorList>
            <person name="Pickett B.D."/>
        </authorList>
    </citation>
    <scope>NUCLEOTIDE SEQUENCE</scope>
    <source>
        <strain evidence="2">HI-2016</strain>
    </source>
</reference>
<accession>A0A8T2NFH0</accession>
<feature type="compositionally biased region" description="Basic and acidic residues" evidence="1">
    <location>
        <begin position="71"/>
        <end position="86"/>
    </location>
</feature>
<feature type="compositionally biased region" description="Acidic residues" evidence="1">
    <location>
        <begin position="1"/>
        <end position="10"/>
    </location>
</feature>
<sequence>MREEQAEEGEAAERGRLGKCGMKSKTRNGNGAETCGSSDVGVAALTGGSRRGGVGQPPPPTSIPPPSPLRKCMEEGGGREESRPQEENEEWVLSESSSVTASAVLCVRERDVRVRSGSRAGLRSPPVFGSLRRNSGCG</sequence>
<proteinExistence type="predicted"/>
<comment type="caution">
    <text evidence="2">The sequence shown here is derived from an EMBL/GenBank/DDBJ whole genome shotgun (WGS) entry which is preliminary data.</text>
</comment>
<evidence type="ECO:0000256" key="1">
    <source>
        <dbReference type="SAM" id="MobiDB-lite"/>
    </source>
</evidence>
<organism evidence="2 3">
    <name type="scientific">Albula glossodonta</name>
    <name type="common">roundjaw bonefish</name>
    <dbReference type="NCBI Taxonomy" id="121402"/>
    <lineage>
        <taxon>Eukaryota</taxon>
        <taxon>Metazoa</taxon>
        <taxon>Chordata</taxon>
        <taxon>Craniata</taxon>
        <taxon>Vertebrata</taxon>
        <taxon>Euteleostomi</taxon>
        <taxon>Actinopterygii</taxon>
        <taxon>Neopterygii</taxon>
        <taxon>Teleostei</taxon>
        <taxon>Albuliformes</taxon>
        <taxon>Albulidae</taxon>
        <taxon>Albula</taxon>
    </lineage>
</organism>
<name>A0A8T2NFH0_9TELE</name>
<keyword evidence="3" id="KW-1185">Reference proteome</keyword>
<feature type="region of interest" description="Disordered" evidence="1">
    <location>
        <begin position="114"/>
        <end position="138"/>
    </location>
</feature>
<evidence type="ECO:0000313" key="3">
    <source>
        <dbReference type="Proteomes" id="UP000824540"/>
    </source>
</evidence>
<protein>
    <submittedName>
        <fullName evidence="2">Uncharacterized protein</fullName>
    </submittedName>
</protein>